<organism evidence="2 3">
    <name type="scientific">Cohaesibacter celericrescens</name>
    <dbReference type="NCBI Taxonomy" id="2067669"/>
    <lineage>
        <taxon>Bacteria</taxon>
        <taxon>Pseudomonadati</taxon>
        <taxon>Pseudomonadota</taxon>
        <taxon>Alphaproteobacteria</taxon>
        <taxon>Hyphomicrobiales</taxon>
        <taxon>Cohaesibacteraceae</taxon>
    </lineage>
</organism>
<reference evidence="2 3" key="1">
    <citation type="submission" date="2018-01" db="EMBL/GenBank/DDBJ databases">
        <title>The draft genome sequence of Cohaesibacter sp. H1304.</title>
        <authorList>
            <person name="Wang N.-N."/>
            <person name="Du Z.-J."/>
        </authorList>
    </citation>
    <scope>NUCLEOTIDE SEQUENCE [LARGE SCALE GENOMIC DNA]</scope>
    <source>
        <strain evidence="2 3">H1304</strain>
    </source>
</reference>
<dbReference type="SUPFAM" id="SSF52172">
    <property type="entry name" value="CheY-like"/>
    <property type="match status" value="1"/>
</dbReference>
<keyword evidence="3" id="KW-1185">Reference proteome</keyword>
<evidence type="ECO:0000313" key="2">
    <source>
        <dbReference type="EMBL" id="PLW77011.1"/>
    </source>
</evidence>
<name>A0A2N5XR76_9HYPH</name>
<dbReference type="Proteomes" id="UP000234881">
    <property type="component" value="Unassembled WGS sequence"/>
</dbReference>
<comment type="caution">
    <text evidence="2">The sequence shown here is derived from an EMBL/GenBank/DDBJ whole genome shotgun (WGS) entry which is preliminary data.</text>
</comment>
<evidence type="ECO:0000256" key="1">
    <source>
        <dbReference type="SAM" id="MobiDB-lite"/>
    </source>
</evidence>
<dbReference type="InterPro" id="IPR011006">
    <property type="entry name" value="CheY-like_superfamily"/>
</dbReference>
<protein>
    <submittedName>
        <fullName evidence="2">Uncharacterized protein</fullName>
    </submittedName>
</protein>
<proteinExistence type="predicted"/>
<dbReference type="AlphaFoldDB" id="A0A2N5XR76"/>
<gene>
    <name evidence="2" type="ORF">C0081_13280</name>
</gene>
<feature type="region of interest" description="Disordered" evidence="1">
    <location>
        <begin position="138"/>
        <end position="271"/>
    </location>
</feature>
<evidence type="ECO:0000313" key="3">
    <source>
        <dbReference type="Proteomes" id="UP000234881"/>
    </source>
</evidence>
<sequence length="271" mass="29442">MARRLKPVKDLSVLILAPRKHDRQLWSELLKNCGINCPQSISNIEQAVTVVASGHADIVFVDDSYGAEGIANVLIPARNVEFAGGRGVCLILCSKKATMQDVINARKLGFASLVILPASTDTVRKHLELAAQYIPPTDDELGWSTPKAKAEQKHKGLRARKAPPPSEIVRNDKSSFAAKDPTPHTHTHTEANMSVRGSEASRSLGMADAKQSRAKRQDEKPIASNQPEAPKPADRVNGKKGFSKPQQDQDLLHLNAPGRSGQSAEEEVVFL</sequence>
<dbReference type="EMBL" id="PKUQ01000022">
    <property type="protein sequence ID" value="PLW77011.1"/>
    <property type="molecule type" value="Genomic_DNA"/>
</dbReference>
<accession>A0A2N5XR76</accession>